<feature type="coiled-coil region" evidence="1">
    <location>
        <begin position="51"/>
        <end position="85"/>
    </location>
</feature>
<keyword evidence="4" id="KW-1185">Reference proteome</keyword>
<proteinExistence type="predicted"/>
<evidence type="ECO:0000313" key="3">
    <source>
        <dbReference type="EMBL" id="NHC12670.1"/>
    </source>
</evidence>
<dbReference type="Proteomes" id="UP000800981">
    <property type="component" value="Unassembled WGS sequence"/>
</dbReference>
<evidence type="ECO:0000256" key="2">
    <source>
        <dbReference type="SAM" id="MobiDB-lite"/>
    </source>
</evidence>
<organism evidence="3 4">
    <name type="scientific">Motilibacter deserti</name>
    <dbReference type="NCBI Taxonomy" id="2714956"/>
    <lineage>
        <taxon>Bacteria</taxon>
        <taxon>Bacillati</taxon>
        <taxon>Actinomycetota</taxon>
        <taxon>Actinomycetes</taxon>
        <taxon>Motilibacterales</taxon>
        <taxon>Motilibacteraceae</taxon>
        <taxon>Motilibacter</taxon>
    </lineage>
</organism>
<reference evidence="3 4" key="1">
    <citation type="submission" date="2020-03" db="EMBL/GenBank/DDBJ databases">
        <title>Two novel Motilibacter sp.</title>
        <authorList>
            <person name="Liu S."/>
        </authorList>
    </citation>
    <scope>NUCLEOTIDE SEQUENCE [LARGE SCALE GENOMIC DNA]</scope>
    <source>
        <strain evidence="3 4">E257</strain>
    </source>
</reference>
<feature type="compositionally biased region" description="Low complexity" evidence="2">
    <location>
        <begin position="287"/>
        <end position="297"/>
    </location>
</feature>
<name>A0ABX0GQA1_9ACTN</name>
<protein>
    <submittedName>
        <fullName evidence="3">Uncharacterized protein</fullName>
    </submittedName>
</protein>
<evidence type="ECO:0000313" key="4">
    <source>
        <dbReference type="Proteomes" id="UP000800981"/>
    </source>
</evidence>
<sequence>MAGVASAKTRLSRSVSRASLSRLKLEGRVDRLFDQAQLTAAFRQTVEEFLRDELSRALAEIRKQADDIQRETQRLEDERRKLLQLVYADAIPLDLVKSEQQRIGKALEALAARRKTVVQQVGTAEDNLARALDLVRDCAEAYRAATPLMQRLFVQAFFTTILVGEDGQVLGQLSEPFGLILNDDVRDTAVVRVSPVEVQGGSQGPRVQAHVPRVDEVDFAVWEAIWNDNSHEASLVAVGTCPREGQGLNNDYLVEWEKRLANAAAAPPPGVSAPVGERVRARASRPAAAHCASPSRCGSCAHGGSLTGSRRGHVHGAPDAGPARARRLEPLHSP</sequence>
<gene>
    <name evidence="3" type="ORF">G9H71_02595</name>
</gene>
<dbReference type="EMBL" id="JAANNP010000001">
    <property type="protein sequence ID" value="NHC12670.1"/>
    <property type="molecule type" value="Genomic_DNA"/>
</dbReference>
<evidence type="ECO:0000256" key="1">
    <source>
        <dbReference type="SAM" id="Coils"/>
    </source>
</evidence>
<keyword evidence="1" id="KW-0175">Coiled coil</keyword>
<accession>A0ABX0GQA1</accession>
<feature type="region of interest" description="Disordered" evidence="2">
    <location>
        <begin position="287"/>
        <end position="334"/>
    </location>
</feature>
<comment type="caution">
    <text evidence="3">The sequence shown here is derived from an EMBL/GenBank/DDBJ whole genome shotgun (WGS) entry which is preliminary data.</text>
</comment>